<keyword evidence="3" id="KW-1185">Reference proteome</keyword>
<sequence length="40" mass="4507">GCQGDFGQDCEGWSDKSEHNTRCGLREWKYNPDDGLPDCS</sequence>
<reference evidence="2" key="1">
    <citation type="submission" date="2021-06" db="EMBL/GenBank/DDBJ databases">
        <authorList>
            <person name="Hodson N. C."/>
            <person name="Mongue J. A."/>
            <person name="Jaron S. K."/>
        </authorList>
    </citation>
    <scope>NUCLEOTIDE SEQUENCE</scope>
</reference>
<feature type="region of interest" description="Disordered" evidence="1">
    <location>
        <begin position="1"/>
        <end position="20"/>
    </location>
</feature>
<comment type="caution">
    <text evidence="2">The sequence shown here is derived from an EMBL/GenBank/DDBJ whole genome shotgun (WGS) entry which is preliminary data.</text>
</comment>
<feature type="non-terminal residue" evidence="2">
    <location>
        <position position="1"/>
    </location>
</feature>
<dbReference type="Proteomes" id="UP000708208">
    <property type="component" value="Unassembled WGS sequence"/>
</dbReference>
<gene>
    <name evidence="2" type="ORF">AFUS01_LOCUS39822</name>
</gene>
<protein>
    <submittedName>
        <fullName evidence="2">Uncharacterized protein</fullName>
    </submittedName>
</protein>
<evidence type="ECO:0000313" key="2">
    <source>
        <dbReference type="EMBL" id="CAG7829994.1"/>
    </source>
</evidence>
<evidence type="ECO:0000313" key="3">
    <source>
        <dbReference type="Proteomes" id="UP000708208"/>
    </source>
</evidence>
<organism evidence="2 3">
    <name type="scientific">Allacma fusca</name>
    <dbReference type="NCBI Taxonomy" id="39272"/>
    <lineage>
        <taxon>Eukaryota</taxon>
        <taxon>Metazoa</taxon>
        <taxon>Ecdysozoa</taxon>
        <taxon>Arthropoda</taxon>
        <taxon>Hexapoda</taxon>
        <taxon>Collembola</taxon>
        <taxon>Symphypleona</taxon>
        <taxon>Sminthuridae</taxon>
        <taxon>Allacma</taxon>
    </lineage>
</organism>
<name>A0A8J2PQW8_9HEXA</name>
<dbReference type="AlphaFoldDB" id="A0A8J2PQW8"/>
<dbReference type="EMBL" id="CAJVCH010553697">
    <property type="protein sequence ID" value="CAG7829994.1"/>
    <property type="molecule type" value="Genomic_DNA"/>
</dbReference>
<evidence type="ECO:0000256" key="1">
    <source>
        <dbReference type="SAM" id="MobiDB-lite"/>
    </source>
</evidence>
<proteinExistence type="predicted"/>
<accession>A0A8J2PQW8</accession>